<evidence type="ECO:0000313" key="2">
    <source>
        <dbReference type="EMBL" id="TGJ87516.1"/>
    </source>
</evidence>
<dbReference type="EMBL" id="SKBN01000013">
    <property type="protein sequence ID" value="TGJ87516.1"/>
    <property type="molecule type" value="Genomic_DNA"/>
</dbReference>
<proteinExistence type="predicted"/>
<dbReference type="Proteomes" id="UP000297716">
    <property type="component" value="Unassembled WGS sequence"/>
</dbReference>
<keyword evidence="3" id="KW-1185">Reference proteome</keyword>
<feature type="region of interest" description="Disordered" evidence="1">
    <location>
        <begin position="137"/>
        <end position="201"/>
    </location>
</feature>
<feature type="region of interest" description="Disordered" evidence="1">
    <location>
        <begin position="1"/>
        <end position="21"/>
    </location>
</feature>
<name>A0A4Z0ZD30_9PEZI</name>
<feature type="compositionally biased region" description="Polar residues" evidence="1">
    <location>
        <begin position="157"/>
        <end position="181"/>
    </location>
</feature>
<dbReference type="AlphaFoldDB" id="A0A4Z0ZD30"/>
<protein>
    <submittedName>
        <fullName evidence="2">Uncharacterized protein</fullName>
    </submittedName>
</protein>
<comment type="caution">
    <text evidence="2">The sequence shown here is derived from an EMBL/GenBank/DDBJ whole genome shotgun (WGS) entry which is preliminary data.</text>
</comment>
<gene>
    <name evidence="2" type="ORF">E0Z10_g1292</name>
</gene>
<sequence>MDGTNQENIAPQHEVREASWKDEEEYWDNLYPESSTGDDENLTHELSYELANDCEAEYQMCPTDIPQADLEIFGAIVPALLQRTEVAQRLSVLVDKYCSDYIMRPHGSNQSQCGSVPGQSHDVHKQLGARCLPDQTAKPRTATDCAGAPQCGRKAPRTQQPRYSGSAYESDTTRSQSTTALSPFAAESGRKGTLDWEQWGGDKLRWAEQEEGTRSRLID</sequence>
<reference evidence="2 3" key="1">
    <citation type="submission" date="2019-03" db="EMBL/GenBank/DDBJ databases">
        <title>Draft genome sequence of Xylaria hypoxylon DSM 108379, a ubiquitous saprotrophic-parasitic fungi on hardwood.</title>
        <authorList>
            <person name="Buettner E."/>
            <person name="Leonhardt S."/>
            <person name="Gebauer A.M."/>
            <person name="Liers C."/>
            <person name="Hofrichter M."/>
            <person name="Kellner H."/>
        </authorList>
    </citation>
    <scope>NUCLEOTIDE SEQUENCE [LARGE SCALE GENOMIC DNA]</scope>
    <source>
        <strain evidence="2 3">DSM 108379</strain>
    </source>
</reference>
<organism evidence="2 3">
    <name type="scientific">Xylaria hypoxylon</name>
    <dbReference type="NCBI Taxonomy" id="37992"/>
    <lineage>
        <taxon>Eukaryota</taxon>
        <taxon>Fungi</taxon>
        <taxon>Dikarya</taxon>
        <taxon>Ascomycota</taxon>
        <taxon>Pezizomycotina</taxon>
        <taxon>Sordariomycetes</taxon>
        <taxon>Xylariomycetidae</taxon>
        <taxon>Xylariales</taxon>
        <taxon>Xylariaceae</taxon>
        <taxon>Xylaria</taxon>
    </lineage>
</organism>
<evidence type="ECO:0000313" key="3">
    <source>
        <dbReference type="Proteomes" id="UP000297716"/>
    </source>
</evidence>
<evidence type="ECO:0000256" key="1">
    <source>
        <dbReference type="SAM" id="MobiDB-lite"/>
    </source>
</evidence>
<accession>A0A4Z0ZD30</accession>
<feature type="compositionally biased region" description="Basic and acidic residues" evidence="1">
    <location>
        <begin position="188"/>
        <end position="201"/>
    </location>
</feature>
<dbReference type="OrthoDB" id="10634904at2759"/>